<organism evidence="1 2">
    <name type="scientific">Onchocerca flexuosa</name>
    <dbReference type="NCBI Taxonomy" id="387005"/>
    <lineage>
        <taxon>Eukaryota</taxon>
        <taxon>Metazoa</taxon>
        <taxon>Ecdysozoa</taxon>
        <taxon>Nematoda</taxon>
        <taxon>Chromadorea</taxon>
        <taxon>Rhabditida</taxon>
        <taxon>Spirurina</taxon>
        <taxon>Spiruromorpha</taxon>
        <taxon>Filarioidea</taxon>
        <taxon>Onchocercidae</taxon>
        <taxon>Onchocerca</taxon>
    </lineage>
</organism>
<dbReference type="EMBL" id="KZ271122">
    <property type="protein sequence ID" value="OZC05452.1"/>
    <property type="molecule type" value="Genomic_DNA"/>
</dbReference>
<accession>A0A238BJK2</accession>
<name>A0A238BJK2_9BILA</name>
<dbReference type="AlphaFoldDB" id="A0A238BJK2"/>
<dbReference type="Proteomes" id="UP000242913">
    <property type="component" value="Unassembled WGS sequence"/>
</dbReference>
<evidence type="ECO:0000313" key="1">
    <source>
        <dbReference type="EMBL" id="OZC05452.1"/>
    </source>
</evidence>
<evidence type="ECO:0000313" key="2">
    <source>
        <dbReference type="Proteomes" id="UP000242913"/>
    </source>
</evidence>
<sequence>MCPGNALQGRCAASWGSGLHPGQGPYLSSHASTCRAGSQPEPPHLGELGCAAGRAGQRLRLPGPGGGCRPPPLQCVHAARQPAPAQCLLLLREPAGPPLCPGELLASCQPGEGNGGAGTPRMGSHGGHHLPEHTEWPWGATGTKPRRLRPWEKGVGLVGFVGPSLPSPFSACLHFLLMKEQCQLNLC</sequence>
<reference evidence="1 2" key="1">
    <citation type="submission" date="2015-12" db="EMBL/GenBank/DDBJ databases">
        <title>Draft genome of the nematode, Onchocerca flexuosa.</title>
        <authorList>
            <person name="Mitreva M."/>
        </authorList>
    </citation>
    <scope>NUCLEOTIDE SEQUENCE [LARGE SCALE GENOMIC DNA]</scope>
    <source>
        <strain evidence="1">Red Deer</strain>
    </source>
</reference>
<protein>
    <submittedName>
        <fullName evidence="1">Uncharacterized protein</fullName>
    </submittedName>
</protein>
<proteinExistence type="predicted"/>
<keyword evidence="2" id="KW-1185">Reference proteome</keyword>
<gene>
    <name evidence="1" type="ORF">X798_07575</name>
</gene>